<evidence type="ECO:0000313" key="5">
    <source>
        <dbReference type="Proteomes" id="UP000247702"/>
    </source>
</evidence>
<dbReference type="GO" id="GO:0043130">
    <property type="term" value="F:ubiquitin binding"/>
    <property type="evidence" value="ECO:0007669"/>
    <property type="project" value="InterPro"/>
</dbReference>
<evidence type="ECO:0000259" key="3">
    <source>
        <dbReference type="PROSITE" id="PS51140"/>
    </source>
</evidence>
<dbReference type="SUPFAM" id="SSF160443">
    <property type="entry name" value="SMR domain-like"/>
    <property type="match status" value="1"/>
</dbReference>
<evidence type="ECO:0000259" key="2">
    <source>
        <dbReference type="PROSITE" id="PS50828"/>
    </source>
</evidence>
<dbReference type="AlphaFoldDB" id="A0A2Z6SB93"/>
<dbReference type="PANTHER" id="PTHR46535">
    <property type="entry name" value="NEDD4-BINDING PROTEIN 2"/>
    <property type="match status" value="1"/>
</dbReference>
<reference evidence="4 5" key="1">
    <citation type="submission" date="2017-11" db="EMBL/GenBank/DDBJ databases">
        <title>The genome of Rhizophagus clarus HR1 reveals common genetic basis of auxotrophy among arbuscular mycorrhizal fungi.</title>
        <authorList>
            <person name="Kobayashi Y."/>
        </authorList>
    </citation>
    <scope>NUCLEOTIDE SEQUENCE [LARGE SCALE GENOMIC DNA]</scope>
    <source>
        <strain evidence="4 5">HR1</strain>
    </source>
</reference>
<dbReference type="PROSITE" id="PS50828">
    <property type="entry name" value="SMR"/>
    <property type="match status" value="1"/>
</dbReference>
<dbReference type="InterPro" id="IPR009060">
    <property type="entry name" value="UBA-like_sf"/>
</dbReference>
<dbReference type="GO" id="GO:0004519">
    <property type="term" value="F:endonuclease activity"/>
    <property type="evidence" value="ECO:0007669"/>
    <property type="project" value="TreeGrafter"/>
</dbReference>
<comment type="caution">
    <text evidence="4">The sequence shown here is derived from an EMBL/GenBank/DDBJ whole genome shotgun (WGS) entry which is preliminary data.</text>
</comment>
<dbReference type="SMART" id="SM01162">
    <property type="entry name" value="DUF1771"/>
    <property type="match status" value="1"/>
</dbReference>
<organism evidence="4 5">
    <name type="scientific">Rhizophagus clarus</name>
    <dbReference type="NCBI Taxonomy" id="94130"/>
    <lineage>
        <taxon>Eukaryota</taxon>
        <taxon>Fungi</taxon>
        <taxon>Fungi incertae sedis</taxon>
        <taxon>Mucoromycota</taxon>
        <taxon>Glomeromycotina</taxon>
        <taxon>Glomeromycetes</taxon>
        <taxon>Glomerales</taxon>
        <taxon>Glomeraceae</taxon>
        <taxon>Rhizophagus</taxon>
    </lineage>
</organism>
<proteinExistence type="predicted"/>
<evidence type="ECO:0000256" key="1">
    <source>
        <dbReference type="SAM" id="MobiDB-lite"/>
    </source>
</evidence>
<gene>
    <name evidence="4" type="ORF">RclHR1_04440017</name>
</gene>
<protein>
    <recommendedName>
        <fullName evidence="6">Smr domain-containing protein</fullName>
    </recommendedName>
</protein>
<feature type="domain" description="Smr" evidence="2">
    <location>
        <begin position="475"/>
        <end position="551"/>
    </location>
</feature>
<dbReference type="Pfam" id="PF01713">
    <property type="entry name" value="Smr"/>
    <property type="match status" value="1"/>
</dbReference>
<dbReference type="InterPro" id="IPR052772">
    <property type="entry name" value="Endo/PolyKinase_Domain-Protein"/>
</dbReference>
<feature type="compositionally biased region" description="Low complexity" evidence="1">
    <location>
        <begin position="240"/>
        <end position="280"/>
    </location>
</feature>
<dbReference type="Proteomes" id="UP000247702">
    <property type="component" value="Unassembled WGS sequence"/>
</dbReference>
<evidence type="ECO:0000313" key="4">
    <source>
        <dbReference type="EMBL" id="GBC02087.1"/>
    </source>
</evidence>
<feature type="region of interest" description="Disordered" evidence="1">
    <location>
        <begin position="220"/>
        <end position="286"/>
    </location>
</feature>
<dbReference type="InterPro" id="IPR003892">
    <property type="entry name" value="CUE"/>
</dbReference>
<evidence type="ECO:0008006" key="6">
    <source>
        <dbReference type="Google" id="ProtNLM"/>
    </source>
</evidence>
<dbReference type="Gene3D" id="3.30.1370.110">
    <property type="match status" value="1"/>
</dbReference>
<dbReference type="PROSITE" id="PS51140">
    <property type="entry name" value="CUE"/>
    <property type="match status" value="1"/>
</dbReference>
<dbReference type="EMBL" id="BEXD01003809">
    <property type="protein sequence ID" value="GBC02087.1"/>
    <property type="molecule type" value="Genomic_DNA"/>
</dbReference>
<dbReference type="Pfam" id="PF02845">
    <property type="entry name" value="CUE"/>
    <property type="match status" value="1"/>
</dbReference>
<dbReference type="CDD" id="cd14279">
    <property type="entry name" value="CUE"/>
    <property type="match status" value="1"/>
</dbReference>
<dbReference type="InterPro" id="IPR013899">
    <property type="entry name" value="DUF1771"/>
</dbReference>
<dbReference type="STRING" id="94130.A0A2Z6SB93"/>
<accession>A0A2Z6SB93</accession>
<dbReference type="SMART" id="SM00463">
    <property type="entry name" value="SMR"/>
    <property type="match status" value="1"/>
</dbReference>
<dbReference type="GO" id="GO:0005634">
    <property type="term" value="C:nucleus"/>
    <property type="evidence" value="ECO:0007669"/>
    <property type="project" value="TreeGrafter"/>
</dbReference>
<dbReference type="Pfam" id="PF08590">
    <property type="entry name" value="DUF1771"/>
    <property type="match status" value="1"/>
</dbReference>
<dbReference type="InterPro" id="IPR002625">
    <property type="entry name" value="Smr_dom"/>
</dbReference>
<dbReference type="SUPFAM" id="SSF46934">
    <property type="entry name" value="UBA-like"/>
    <property type="match status" value="1"/>
</dbReference>
<sequence>MGSLQWNLEVRSCKEQVYCIEFHSLLKSSKLYCAKNRMPKQLFCPPIDSTLIAAIVNDNPDFDACFEILSSLAEEANSVLDAEGDIENELSSGNSSSNPINSSFGDGSITSLELSTDSRSVEDDFDYSSNYTTDYEDYEYSKGNIEFLKNTFPTFPEARLDTLLKQNDNNVEKVVDIVLNEMHLETEPQIDDFPYSHSTSTLISNSDVDNSLAVEDQFIKHRKKKRRKQQKKQDRIILQNNGNSNNSSSLNIPTTLGTLTPSSSSPSSPSTSSCWASPSSMQSRNPWSKFEYESRDALIDDGKLCQLVEIFPDHKFENIKQALINCNGDVQNAIDILSSEGDGKRHRVLVIKQASHKIEHQTTPHHNKKRDDNVQIRIIDSNRTPPSRIYDDDEIVDDEDEHDPDHCHNEAFRCYKKRDESFKKAAQSYRKGDGAASYYSDEGWKFDAEMKKWKLRAARSLVKKHSEKTRHEHILDLHGCFVTEAIIIVKEWLNDWYPNATRLKPLKIITGKGNHSPNGVAKLPNAINKFLIEDNWKITKHTGYVLVHGLKDNP</sequence>
<dbReference type="PANTHER" id="PTHR46535:SF1">
    <property type="entry name" value="NEDD4-BINDING PROTEIN 2"/>
    <property type="match status" value="1"/>
</dbReference>
<name>A0A2Z6SB93_9GLOM</name>
<keyword evidence="5" id="KW-1185">Reference proteome</keyword>
<feature type="domain" description="CUE" evidence="3">
    <location>
        <begin position="299"/>
        <end position="342"/>
    </location>
</feature>
<feature type="compositionally biased region" description="Basic residues" evidence="1">
    <location>
        <begin position="220"/>
        <end position="230"/>
    </location>
</feature>
<dbReference type="InterPro" id="IPR036063">
    <property type="entry name" value="Smr_dom_sf"/>
</dbReference>